<feature type="compositionally biased region" description="Basic and acidic residues" evidence="1">
    <location>
        <begin position="707"/>
        <end position="736"/>
    </location>
</feature>
<feature type="transmembrane region" description="Helical" evidence="2">
    <location>
        <begin position="53"/>
        <end position="77"/>
    </location>
</feature>
<reference evidence="3" key="1">
    <citation type="journal article" date="2023" name="Mol. Phylogenet. Evol.">
        <title>Genome-scale phylogeny and comparative genomics of the fungal order Sordariales.</title>
        <authorList>
            <person name="Hensen N."/>
            <person name="Bonometti L."/>
            <person name="Westerberg I."/>
            <person name="Brannstrom I.O."/>
            <person name="Guillou S."/>
            <person name="Cros-Aarteil S."/>
            <person name="Calhoun S."/>
            <person name="Haridas S."/>
            <person name="Kuo A."/>
            <person name="Mondo S."/>
            <person name="Pangilinan J."/>
            <person name="Riley R."/>
            <person name="LaButti K."/>
            <person name="Andreopoulos B."/>
            <person name="Lipzen A."/>
            <person name="Chen C."/>
            <person name="Yan M."/>
            <person name="Daum C."/>
            <person name="Ng V."/>
            <person name="Clum A."/>
            <person name="Steindorff A."/>
            <person name="Ohm R.A."/>
            <person name="Martin F."/>
            <person name="Silar P."/>
            <person name="Natvig D.O."/>
            <person name="Lalanne C."/>
            <person name="Gautier V."/>
            <person name="Ament-Velasquez S.L."/>
            <person name="Kruys A."/>
            <person name="Hutchinson M.I."/>
            <person name="Powell A.J."/>
            <person name="Barry K."/>
            <person name="Miller A.N."/>
            <person name="Grigoriev I.V."/>
            <person name="Debuchy R."/>
            <person name="Gladieux P."/>
            <person name="Hiltunen Thoren M."/>
            <person name="Johannesson H."/>
        </authorList>
    </citation>
    <scope>NUCLEOTIDE SEQUENCE</scope>
    <source>
        <strain evidence="3">CBS 508.74</strain>
    </source>
</reference>
<evidence type="ECO:0000256" key="1">
    <source>
        <dbReference type="SAM" id="MobiDB-lite"/>
    </source>
</evidence>
<feature type="region of interest" description="Disordered" evidence="1">
    <location>
        <begin position="1445"/>
        <end position="1597"/>
    </location>
</feature>
<feature type="transmembrane region" description="Helical" evidence="2">
    <location>
        <begin position="134"/>
        <end position="158"/>
    </location>
</feature>
<feature type="compositionally biased region" description="Acidic residues" evidence="1">
    <location>
        <begin position="1517"/>
        <end position="1548"/>
    </location>
</feature>
<feature type="compositionally biased region" description="Basic and acidic residues" evidence="1">
    <location>
        <begin position="824"/>
        <end position="836"/>
    </location>
</feature>
<keyword evidence="2" id="KW-0812">Transmembrane</keyword>
<feature type="compositionally biased region" description="Gly residues" evidence="1">
    <location>
        <begin position="1556"/>
        <end position="1567"/>
    </location>
</feature>
<feature type="region of interest" description="Disordered" evidence="1">
    <location>
        <begin position="1040"/>
        <end position="1075"/>
    </location>
</feature>
<feature type="region of interest" description="Disordered" evidence="1">
    <location>
        <begin position="507"/>
        <end position="531"/>
    </location>
</feature>
<evidence type="ECO:0000313" key="4">
    <source>
        <dbReference type="Proteomes" id="UP001302812"/>
    </source>
</evidence>
<feature type="compositionally biased region" description="Pro residues" evidence="1">
    <location>
        <begin position="1210"/>
        <end position="1220"/>
    </location>
</feature>
<feature type="compositionally biased region" description="Basic and acidic residues" evidence="1">
    <location>
        <begin position="539"/>
        <end position="552"/>
    </location>
</feature>
<feature type="compositionally biased region" description="Polar residues" evidence="1">
    <location>
        <begin position="1148"/>
        <end position="1160"/>
    </location>
</feature>
<proteinExistence type="predicted"/>
<feature type="region of interest" description="Disordered" evidence="1">
    <location>
        <begin position="701"/>
        <end position="893"/>
    </location>
</feature>
<feature type="compositionally biased region" description="Basic and acidic residues" evidence="1">
    <location>
        <begin position="1264"/>
        <end position="1284"/>
    </location>
</feature>
<dbReference type="EMBL" id="MU853350">
    <property type="protein sequence ID" value="KAK4110471.1"/>
    <property type="molecule type" value="Genomic_DNA"/>
</dbReference>
<feature type="region of interest" description="Disordered" evidence="1">
    <location>
        <begin position="539"/>
        <end position="558"/>
    </location>
</feature>
<feature type="compositionally biased region" description="Acidic residues" evidence="1">
    <location>
        <begin position="1289"/>
        <end position="1304"/>
    </location>
</feature>
<keyword evidence="2" id="KW-0472">Membrane</keyword>
<gene>
    <name evidence="3" type="ORF">N656DRAFT_770152</name>
</gene>
<feature type="compositionally biased region" description="Basic and acidic residues" evidence="1">
    <location>
        <begin position="611"/>
        <end position="625"/>
    </location>
</feature>
<dbReference type="RefSeq" id="XP_064668041.1">
    <property type="nucleotide sequence ID" value="XM_064813757.1"/>
</dbReference>
<feature type="region of interest" description="Disordered" evidence="1">
    <location>
        <begin position="416"/>
        <end position="438"/>
    </location>
</feature>
<feature type="compositionally biased region" description="Basic and acidic residues" evidence="1">
    <location>
        <begin position="1059"/>
        <end position="1075"/>
    </location>
</feature>
<evidence type="ECO:0000313" key="3">
    <source>
        <dbReference type="EMBL" id="KAK4110471.1"/>
    </source>
</evidence>
<feature type="transmembrane region" description="Helical" evidence="2">
    <location>
        <begin position="13"/>
        <end position="32"/>
    </location>
</feature>
<accession>A0AAN6TAK7</accession>
<name>A0AAN6TAK7_9PEZI</name>
<feature type="region of interest" description="Disordered" evidence="1">
    <location>
        <begin position="604"/>
        <end position="686"/>
    </location>
</feature>
<dbReference type="GeneID" id="89937882"/>
<protein>
    <submittedName>
        <fullName evidence="3">Uncharacterized protein</fullName>
    </submittedName>
</protein>
<evidence type="ECO:0000256" key="2">
    <source>
        <dbReference type="SAM" id="Phobius"/>
    </source>
</evidence>
<feature type="compositionally biased region" description="Low complexity" evidence="1">
    <location>
        <begin position="883"/>
        <end position="893"/>
    </location>
</feature>
<feature type="compositionally biased region" description="Basic and acidic residues" evidence="1">
    <location>
        <begin position="1247"/>
        <end position="1257"/>
    </location>
</feature>
<comment type="caution">
    <text evidence="3">The sequence shown here is derived from an EMBL/GenBank/DDBJ whole genome shotgun (WGS) entry which is preliminary data.</text>
</comment>
<dbReference type="PANTHER" id="PTHR48148:SF3">
    <property type="entry name" value="KERATINOCYTE PROLINE-RICH PROTEIN"/>
    <property type="match status" value="1"/>
</dbReference>
<feature type="compositionally biased region" description="Low complexity" evidence="1">
    <location>
        <begin position="1193"/>
        <end position="1209"/>
    </location>
</feature>
<feature type="region of interest" description="Disordered" evidence="1">
    <location>
        <begin position="1095"/>
        <end position="1370"/>
    </location>
</feature>
<dbReference type="Proteomes" id="UP001302812">
    <property type="component" value="Unassembled WGS sequence"/>
</dbReference>
<feature type="compositionally biased region" description="Low complexity" evidence="1">
    <location>
        <begin position="1343"/>
        <end position="1370"/>
    </location>
</feature>
<feature type="compositionally biased region" description="Polar residues" evidence="1">
    <location>
        <begin position="856"/>
        <end position="865"/>
    </location>
</feature>
<organism evidence="3 4">
    <name type="scientific">Canariomyces notabilis</name>
    <dbReference type="NCBI Taxonomy" id="2074819"/>
    <lineage>
        <taxon>Eukaryota</taxon>
        <taxon>Fungi</taxon>
        <taxon>Dikarya</taxon>
        <taxon>Ascomycota</taxon>
        <taxon>Pezizomycotina</taxon>
        <taxon>Sordariomycetes</taxon>
        <taxon>Sordariomycetidae</taxon>
        <taxon>Sordariales</taxon>
        <taxon>Chaetomiaceae</taxon>
        <taxon>Canariomyces</taxon>
    </lineage>
</organism>
<dbReference type="PANTHER" id="PTHR48148">
    <property type="entry name" value="KERATINOCYTE PROLINE-RICH PROTEIN"/>
    <property type="match status" value="1"/>
</dbReference>
<keyword evidence="2" id="KW-1133">Transmembrane helix</keyword>
<feature type="compositionally biased region" description="Basic and acidic residues" evidence="1">
    <location>
        <begin position="1445"/>
        <end position="1498"/>
    </location>
</feature>
<feature type="compositionally biased region" description="Pro residues" evidence="1">
    <location>
        <begin position="1171"/>
        <end position="1192"/>
    </location>
</feature>
<feature type="compositionally biased region" description="Low complexity" evidence="1">
    <location>
        <begin position="1305"/>
        <end position="1330"/>
    </location>
</feature>
<keyword evidence="4" id="KW-1185">Reference proteome</keyword>
<feature type="compositionally biased region" description="Low complexity" evidence="1">
    <location>
        <begin position="1221"/>
        <end position="1233"/>
    </location>
</feature>
<sequence length="1597" mass="178231">MAPYFVDLAAKEMYSPLVYLAFAALILLLCVASDAPELYQDAADVLRDIVAELSVVSCVFLVFAGFSIANLLAWFFILTRPVLPSPSEIRYRVKLALESLIVRLVTEATRRVNLARESATTVAWGYINALKQTIIAGLVSTVSALLLRLVLASLRFLLRPFMPTLLRKYHLEKNWLESRAGDFVDWYCAVTTKRKLAHLRFLLQRQELVYAVQSALLARMNQKVKKAALDTLEVFNKAPNAFQGLHRDMVPKLFKNPIAATAPEAGPLPKLSLWTRFWRRGDWNVIWAEENIRRFGRASRLTQASVKALEDELERRFQQRRAIEEDVQEYLRREQEKWDDLWSRTTPERWVLGSTIRYERMMRESLARSRRNAPGFPLDLPFVPKAQQQTLAPPGSQDAAQHLPVVVPKIVITPPSLPPSPPPSPKLLPAASTPPVPSPEKVLLEEAHKSRVRFHEESLRQAELMRRWQSEVDGYRLTLDAENRAIRESRRRRERLSYRQMRAAQECVQQEAEPSASNDNSVVGTDAESAAALQKREVEEGLRQAAEHRQAQEAELESSLAEEARLRAQLEAAQAARAAAEARVESARAEETRLAELLERLNSGGDASAEDSQHRENAVEGKDATETDAPSSTAGESKSPEAEPLQADSLCAAQETETPETDLLVGSLEDVSLGHDAPPLDEHGAEDSSLVVLLVRLTLDDNEEEEHSPQHPVVEEQHKLADEPKPASRGKVKAEQLADELDLPQEGKVKAEQTLSAHEPEPAQQGMVTAEETHLADQLARLSLDDAVSQQEFVEEDKRAQEPEPAQQGMEKAAQLAEEPELPEEGKVKAEQHGAEEQEPASRGMETAIEEGGDQTGNASSTEEAQNWAEFEMDLDDWMAQPEEQLSEQQRLAAEAEQARFAVEVQAAHEAAELQRRAEEERLAQLAAERARVAALEALAEQERQHQQNLAELRRATEEWEEQRRAAEQRRLFEEEQRRVEELRQFEERRRLEEQRRLEEEQRLLEEQRRAEELRRLEEQRRVEELRRAEEQRRRQEEALRRLDEQSIAHRAAMAQRQPEQKRAAEEYAAARRAEQEQWQRTARLSALQELAVQETRAAKQSIARERARPAALEEEDAWDSMYAALEEVASGPQPSRPSPLFRPAPAQSLSSSIRPTTPSARAFTAATLAPVPPLRPQPQRQPKPRPQPPRQPAAELRAPATPTFAPAVPTQPLPLPRPAPAAESSQQGAQREQAAERKVLRPRGVKASEEVKKKAAQDLAEIEDARDKAEWEHMLQHTDEGRELTAFLEEEEEKWAREIEEEQAAAAAANSAAEAEQQAAEEAQAQQNATSQDKGKGKEKATASSDASTEDAAATKPAPANAKAAAARAAARAAALAEFRAIEQASKQSEESWQQRSAPTSAAAIASVNYEIERFLSPQINGEPAFDPRAEEALAAAQLAEAMRRGAEAAQREAMAERERHQAELREQRLAEEGARNDDRAREAKRAMGEEKARKAEEEGEAQGGEGVDKPWKGLDEEEDSAEEESAGEESGEEEGEDEEMAEEQGPAEEMTGEGSAGKGPGGQAKGKGKGRPKKGKKKKAKGKKAKGGKRRGGRR</sequence>
<reference evidence="3" key="2">
    <citation type="submission" date="2023-05" db="EMBL/GenBank/DDBJ databases">
        <authorList>
            <consortium name="Lawrence Berkeley National Laboratory"/>
            <person name="Steindorff A."/>
            <person name="Hensen N."/>
            <person name="Bonometti L."/>
            <person name="Westerberg I."/>
            <person name="Brannstrom I.O."/>
            <person name="Guillou S."/>
            <person name="Cros-Aarteil S."/>
            <person name="Calhoun S."/>
            <person name="Haridas S."/>
            <person name="Kuo A."/>
            <person name="Mondo S."/>
            <person name="Pangilinan J."/>
            <person name="Riley R."/>
            <person name="Labutti K."/>
            <person name="Andreopoulos B."/>
            <person name="Lipzen A."/>
            <person name="Chen C."/>
            <person name="Yanf M."/>
            <person name="Daum C."/>
            <person name="Ng V."/>
            <person name="Clum A."/>
            <person name="Ohm R."/>
            <person name="Martin F."/>
            <person name="Silar P."/>
            <person name="Natvig D."/>
            <person name="Lalanne C."/>
            <person name="Gautier V."/>
            <person name="Ament-Velasquez S.L."/>
            <person name="Kruys A."/>
            <person name="Hutchinson M.I."/>
            <person name="Powell A.J."/>
            <person name="Barry K."/>
            <person name="Miller A.N."/>
            <person name="Grigoriev I.V."/>
            <person name="Debuchy R."/>
            <person name="Gladieux P."/>
            <person name="Thoren M.H."/>
            <person name="Johannesson H."/>
        </authorList>
    </citation>
    <scope>NUCLEOTIDE SEQUENCE</scope>
    <source>
        <strain evidence="3">CBS 508.74</strain>
    </source>
</reference>
<feature type="compositionally biased region" description="Basic residues" evidence="1">
    <location>
        <begin position="1568"/>
        <end position="1597"/>
    </location>
</feature>